<proteinExistence type="predicted"/>
<organism evidence="1 2">
    <name type="scientific">Cryomorpha ignava</name>
    <dbReference type="NCBI Taxonomy" id="101383"/>
    <lineage>
        <taxon>Bacteria</taxon>
        <taxon>Pseudomonadati</taxon>
        <taxon>Bacteroidota</taxon>
        <taxon>Flavobacteriia</taxon>
        <taxon>Flavobacteriales</taxon>
        <taxon>Cryomorphaceae</taxon>
        <taxon>Cryomorpha</taxon>
    </lineage>
</organism>
<dbReference type="Proteomes" id="UP000486602">
    <property type="component" value="Unassembled WGS sequence"/>
</dbReference>
<reference evidence="1 2" key="1">
    <citation type="submission" date="2020-02" db="EMBL/GenBank/DDBJ databases">
        <title>Out from the shadows clarifying the taxonomy of the family Cryomorphaceae and related taxa by utilizing the GTDB taxonomic framework.</title>
        <authorList>
            <person name="Bowman J.P."/>
        </authorList>
    </citation>
    <scope>NUCLEOTIDE SEQUENCE [LARGE SCALE GENOMIC DNA]</scope>
    <source>
        <strain evidence="1 2">QSSC 1-22</strain>
    </source>
</reference>
<name>A0A7K3WQB6_9FLAO</name>
<dbReference type="AlphaFoldDB" id="A0A7K3WQB6"/>
<accession>A0A7K3WQB6</accession>
<gene>
    <name evidence="1" type="ORF">G3O08_09240</name>
</gene>
<dbReference type="RefSeq" id="WP_163285081.1">
    <property type="nucleotide sequence ID" value="NZ_JAAGVY010000014.1"/>
</dbReference>
<dbReference type="EMBL" id="JAAGVY010000014">
    <property type="protein sequence ID" value="NEN23684.1"/>
    <property type="molecule type" value="Genomic_DNA"/>
</dbReference>
<evidence type="ECO:0000313" key="1">
    <source>
        <dbReference type="EMBL" id="NEN23684.1"/>
    </source>
</evidence>
<comment type="caution">
    <text evidence="1">The sequence shown here is derived from an EMBL/GenBank/DDBJ whole genome shotgun (WGS) entry which is preliminary data.</text>
</comment>
<sequence>METNKKPGKEFHAVEFMRQVREEMTEQFIEDRQKYLEYLKKSIADFKIRQAKAFNKEGL</sequence>
<keyword evidence="2" id="KW-1185">Reference proteome</keyword>
<protein>
    <submittedName>
        <fullName evidence="1">Uncharacterized protein</fullName>
    </submittedName>
</protein>
<evidence type="ECO:0000313" key="2">
    <source>
        <dbReference type="Proteomes" id="UP000486602"/>
    </source>
</evidence>